<reference evidence="3 4" key="1">
    <citation type="submission" date="2019-02" db="EMBL/GenBank/DDBJ databases">
        <title>Draft Genome Sequence of the Prevotella sp. BCRC 81118, Isolated from Human Feces.</title>
        <authorList>
            <person name="Huang C.-H."/>
        </authorList>
    </citation>
    <scope>NUCLEOTIDE SEQUENCE [LARGE SCALE GENOMIC DNA]</scope>
    <source>
        <strain evidence="3 4">BCRC 81118</strain>
    </source>
</reference>
<dbReference type="Proteomes" id="UP000297872">
    <property type="component" value="Unassembled WGS sequence"/>
</dbReference>
<keyword evidence="2" id="KW-0472">Membrane</keyword>
<evidence type="ECO:0000256" key="1">
    <source>
        <dbReference type="SAM" id="MobiDB-lite"/>
    </source>
</evidence>
<proteinExistence type="predicted"/>
<dbReference type="EMBL" id="SGVY01000056">
    <property type="protein sequence ID" value="TFH76147.1"/>
    <property type="molecule type" value="Genomic_DNA"/>
</dbReference>
<organism evidence="3 4">
    <name type="scientific">Segatella hominis</name>
    <dbReference type="NCBI Taxonomy" id="2518605"/>
    <lineage>
        <taxon>Bacteria</taxon>
        <taxon>Pseudomonadati</taxon>
        <taxon>Bacteroidota</taxon>
        <taxon>Bacteroidia</taxon>
        <taxon>Bacteroidales</taxon>
        <taxon>Prevotellaceae</taxon>
        <taxon>Segatella</taxon>
    </lineage>
</organism>
<evidence type="ECO:0000256" key="2">
    <source>
        <dbReference type="SAM" id="Phobius"/>
    </source>
</evidence>
<dbReference type="RefSeq" id="WP_134844388.1">
    <property type="nucleotide sequence ID" value="NZ_SGVY01000056.1"/>
</dbReference>
<sequence length="225" mass="24841">MMKGLPKLLLFLCAVALLLGLVLYASGMKHTTNRTEITFMVKADSTWMVTPETRAMADSIVGVLTKDEQLLADKYQYVIDQQAKTQDFLAIGGILLGIIVSIVGFFGYDKMQAIEDKAKDLAESSAKKAFSEELKELQQKHNQEYLLGTVKPTVSKEIEEAMVSFTDQKVAQIDEIEKKINLLEPAVAELNRRIKPQGTPQGNPSQPQPEPQPFGNKPVSKGGES</sequence>
<dbReference type="GeneID" id="302996518"/>
<keyword evidence="4" id="KW-1185">Reference proteome</keyword>
<protein>
    <submittedName>
        <fullName evidence="3">Uncharacterized protein</fullName>
    </submittedName>
</protein>
<feature type="region of interest" description="Disordered" evidence="1">
    <location>
        <begin position="191"/>
        <end position="225"/>
    </location>
</feature>
<gene>
    <name evidence="3" type="ORF">EXN75_14730</name>
</gene>
<name>A0A4Y8V814_9BACT</name>
<evidence type="ECO:0000313" key="4">
    <source>
        <dbReference type="Proteomes" id="UP000297872"/>
    </source>
</evidence>
<keyword evidence="2" id="KW-1133">Transmembrane helix</keyword>
<evidence type="ECO:0000313" key="3">
    <source>
        <dbReference type="EMBL" id="TFH76147.1"/>
    </source>
</evidence>
<keyword evidence="2" id="KW-0812">Transmembrane</keyword>
<feature type="transmembrane region" description="Helical" evidence="2">
    <location>
        <begin position="88"/>
        <end position="108"/>
    </location>
</feature>
<dbReference type="AlphaFoldDB" id="A0A4Y8V814"/>
<accession>A0A4Y8V814</accession>
<comment type="caution">
    <text evidence="3">The sequence shown here is derived from an EMBL/GenBank/DDBJ whole genome shotgun (WGS) entry which is preliminary data.</text>
</comment>